<dbReference type="Gene3D" id="1.25.40.10">
    <property type="entry name" value="Tetratricopeptide repeat domain"/>
    <property type="match status" value="1"/>
</dbReference>
<dbReference type="STRING" id="1742972.COMA1_70105"/>
<dbReference type="Proteomes" id="UP000199032">
    <property type="component" value="Unassembled WGS sequence"/>
</dbReference>
<keyword evidence="6" id="KW-1185">Reference proteome</keyword>
<reference evidence="5 6" key="1">
    <citation type="submission" date="2015-10" db="EMBL/GenBank/DDBJ databases">
        <authorList>
            <person name="Gilbert D.G."/>
        </authorList>
    </citation>
    <scope>NUCLEOTIDE SEQUENCE [LARGE SCALE GENOMIC DNA]</scope>
    <source>
        <strain evidence="5">COMA1</strain>
    </source>
</reference>
<name>A0A0S4LTN8_9BACT</name>
<keyword evidence="1" id="KW-0677">Repeat</keyword>
<dbReference type="OrthoDB" id="9810438at2"/>
<keyword evidence="2 3" id="KW-0802">TPR repeat</keyword>
<evidence type="ECO:0000256" key="2">
    <source>
        <dbReference type="ARBA" id="ARBA00022803"/>
    </source>
</evidence>
<evidence type="ECO:0000313" key="5">
    <source>
        <dbReference type="EMBL" id="CUS39238.1"/>
    </source>
</evidence>
<sequence>MICPATCRSHDNMTTNPALRRSTPNRPPLPIIWILASMLCAVGYQPVHATDGSSSRALLEQAKQLEQDQQYPAAIEIYRTLLRQDPENDDIRAALARLLSWQGSHAEAAQLYREIIRRHPTDLDVRTALARVLSWQTDRKEAQQLYEAILQEDPRHVDSLQGLGDLLFWEERVVDALSYYERAYAIGQDPVIAERIASIKRARPPLDNPQPTLAPAFTTEERAERLAQAQAWERSGAYRQAMSTYQQILVASPADDDTRGHLARVLARDGQLDEAASLYRDILTRHSSDLDVQIGLARVLSWQKQYAPAIQQYQAVLEQDSTNREALQGLADTLFWSGATREATHQYARLYQLTGDETVAARMRDISATLDASPRAPLGLRDSIIRLPFRDYLKVGYGQFAYSRDIQNERDVLFEVSKSIGAQTLIARVEPINRFGFHDTVLSAEGYSPLWRRAWGYLAAQGTINPDFSPKYSFAGEVTQGLGLVHPLLTRLEASLGYRYLSYKTDDIHLLSPGFTVFLPFNFWLTEKLYYVPETGAITLSSRLTWRPTNRLQVFVSGSFGTSGERIVATQDVTRVSSRTIQGGIVLPVVDRVSLEISGYDEDRGALYTRRGASFSIIYHW</sequence>
<dbReference type="InterPro" id="IPR011990">
    <property type="entry name" value="TPR-like_helical_dom_sf"/>
</dbReference>
<dbReference type="SMART" id="SM00028">
    <property type="entry name" value="TPR"/>
    <property type="match status" value="7"/>
</dbReference>
<feature type="repeat" description="TPR" evidence="3">
    <location>
        <begin position="55"/>
        <end position="88"/>
    </location>
</feature>
<evidence type="ECO:0000256" key="3">
    <source>
        <dbReference type="PROSITE-ProRule" id="PRU00339"/>
    </source>
</evidence>
<evidence type="ECO:0000259" key="4">
    <source>
        <dbReference type="Pfam" id="PF19413"/>
    </source>
</evidence>
<dbReference type="NCBIfam" id="TIGR04390">
    <property type="entry name" value="OMP_YaiO_dom"/>
    <property type="match status" value="1"/>
</dbReference>
<evidence type="ECO:0000313" key="6">
    <source>
        <dbReference type="Proteomes" id="UP000199032"/>
    </source>
</evidence>
<dbReference type="InterPro" id="IPR019734">
    <property type="entry name" value="TPR_rpt"/>
</dbReference>
<dbReference type="EMBL" id="CZQA01000013">
    <property type="protein sequence ID" value="CUS39238.1"/>
    <property type="molecule type" value="Genomic_DNA"/>
</dbReference>
<protein>
    <recommendedName>
        <fullName evidence="4">YaiO beta-barrel domain-containing protein</fullName>
    </recommendedName>
</protein>
<proteinExistence type="predicted"/>
<dbReference type="InterPro" id="IPR030887">
    <property type="entry name" value="Beta-barrel_YaiO"/>
</dbReference>
<dbReference type="Pfam" id="PF19413">
    <property type="entry name" value="YaiO"/>
    <property type="match status" value="1"/>
</dbReference>
<dbReference type="PANTHER" id="PTHR44943">
    <property type="entry name" value="CELLULOSE SYNTHASE OPERON PROTEIN C"/>
    <property type="match status" value="1"/>
</dbReference>
<evidence type="ECO:0000256" key="1">
    <source>
        <dbReference type="ARBA" id="ARBA00022737"/>
    </source>
</evidence>
<accession>A0A0S4LTN8</accession>
<dbReference type="Pfam" id="PF14559">
    <property type="entry name" value="TPR_19"/>
    <property type="match status" value="2"/>
</dbReference>
<dbReference type="PROSITE" id="PS50005">
    <property type="entry name" value="TPR"/>
    <property type="match status" value="1"/>
</dbReference>
<feature type="domain" description="YaiO beta-barrel" evidence="4">
    <location>
        <begin position="392"/>
        <end position="549"/>
    </location>
</feature>
<dbReference type="AlphaFoldDB" id="A0A0S4LTN8"/>
<organism evidence="5 6">
    <name type="scientific">Candidatus Nitrospira nitrosa</name>
    <dbReference type="NCBI Taxonomy" id="1742972"/>
    <lineage>
        <taxon>Bacteria</taxon>
        <taxon>Pseudomonadati</taxon>
        <taxon>Nitrospirota</taxon>
        <taxon>Nitrospiria</taxon>
        <taxon>Nitrospirales</taxon>
        <taxon>Nitrospiraceae</taxon>
        <taxon>Nitrospira</taxon>
    </lineage>
</organism>
<dbReference type="InterPro" id="IPR051685">
    <property type="entry name" value="Ycf3/AcsC/BcsC/TPR_MFPF"/>
</dbReference>
<dbReference type="SUPFAM" id="SSF48452">
    <property type="entry name" value="TPR-like"/>
    <property type="match status" value="2"/>
</dbReference>
<gene>
    <name evidence="5" type="ORF">COMA1_70105</name>
</gene>
<dbReference type="PANTHER" id="PTHR44943:SF8">
    <property type="entry name" value="TPR REPEAT-CONTAINING PROTEIN MJ0263"/>
    <property type="match status" value="1"/>
</dbReference>